<evidence type="ECO:0000313" key="2">
    <source>
        <dbReference type="Proteomes" id="UP000515160"/>
    </source>
</evidence>
<name>A0A6P8W1V8_DROAB</name>
<accession>A0A6P8W1V8</accession>
<dbReference type="OrthoDB" id="7864081at2759"/>
<gene>
    <name evidence="3" type="primary">LOC117563392</name>
</gene>
<dbReference type="Proteomes" id="UP000515160">
    <property type="component" value="Chromosome 2L"/>
</dbReference>
<feature type="chain" id="PRO_5028460390" evidence="1">
    <location>
        <begin position="17"/>
        <end position="186"/>
    </location>
</feature>
<organism evidence="2 3">
    <name type="scientific">Drosophila albomicans</name>
    <name type="common">Fruit fly</name>
    <dbReference type="NCBI Taxonomy" id="7291"/>
    <lineage>
        <taxon>Eukaryota</taxon>
        <taxon>Metazoa</taxon>
        <taxon>Ecdysozoa</taxon>
        <taxon>Arthropoda</taxon>
        <taxon>Hexapoda</taxon>
        <taxon>Insecta</taxon>
        <taxon>Pterygota</taxon>
        <taxon>Neoptera</taxon>
        <taxon>Endopterygota</taxon>
        <taxon>Diptera</taxon>
        <taxon>Brachycera</taxon>
        <taxon>Muscomorpha</taxon>
        <taxon>Ephydroidea</taxon>
        <taxon>Drosophilidae</taxon>
        <taxon>Drosophila</taxon>
    </lineage>
</organism>
<reference evidence="3" key="1">
    <citation type="submission" date="2025-08" db="UniProtKB">
        <authorList>
            <consortium name="RefSeq"/>
        </authorList>
    </citation>
    <scope>IDENTIFICATION</scope>
    <source>
        <strain evidence="3">15112-1751.03</strain>
        <tissue evidence="3">Whole Adult</tissue>
    </source>
</reference>
<evidence type="ECO:0000313" key="3">
    <source>
        <dbReference type="RefSeq" id="XP_034097614.1"/>
    </source>
</evidence>
<proteinExistence type="predicted"/>
<sequence length="186" mass="21819">MWRYLFVLLALQSAFAAPISHCEQLRLDILQLTDDVAKEVLSKFVKLLQLVVDDAAQMEVNETERNQLEKMVKFIAIENRMENLRVLEIMEEIEMIFDMEDESDESGGLIDELLDKHGIDALERQLDDIFQIFVMQLENHIEIYFIRNEKNLSTSPLDILLSRFMNEKDIEARAQIIVEIWVNLDC</sequence>
<feature type="signal peptide" evidence="1">
    <location>
        <begin position="1"/>
        <end position="16"/>
    </location>
</feature>
<keyword evidence="1" id="KW-0732">Signal</keyword>
<dbReference type="RefSeq" id="XP_034097614.1">
    <property type="nucleotide sequence ID" value="XM_034241723.2"/>
</dbReference>
<protein>
    <submittedName>
        <fullName evidence="3">Uncharacterized protein LOC117563392</fullName>
    </submittedName>
</protein>
<dbReference type="GeneID" id="117563392"/>
<dbReference type="AlphaFoldDB" id="A0A6P8W1V8"/>
<keyword evidence="2" id="KW-1185">Reference proteome</keyword>
<evidence type="ECO:0000256" key="1">
    <source>
        <dbReference type="SAM" id="SignalP"/>
    </source>
</evidence>